<gene>
    <name evidence="1" type="ORF">RPERSI_LOCUS2795</name>
</gene>
<evidence type="ECO:0000313" key="2">
    <source>
        <dbReference type="Proteomes" id="UP000789920"/>
    </source>
</evidence>
<comment type="caution">
    <text evidence="1">The sequence shown here is derived from an EMBL/GenBank/DDBJ whole genome shotgun (WGS) entry which is preliminary data.</text>
</comment>
<dbReference type="EMBL" id="CAJVQC010003214">
    <property type="protein sequence ID" value="CAG8523144.1"/>
    <property type="molecule type" value="Genomic_DNA"/>
</dbReference>
<protein>
    <submittedName>
        <fullName evidence="1">27861_t:CDS:1</fullName>
    </submittedName>
</protein>
<name>A0ACA9LDV6_9GLOM</name>
<proteinExistence type="predicted"/>
<reference evidence="1" key="1">
    <citation type="submission" date="2021-06" db="EMBL/GenBank/DDBJ databases">
        <authorList>
            <person name="Kallberg Y."/>
            <person name="Tangrot J."/>
            <person name="Rosling A."/>
        </authorList>
    </citation>
    <scope>NUCLEOTIDE SEQUENCE</scope>
    <source>
        <strain evidence="1">MA461A</strain>
    </source>
</reference>
<organism evidence="1 2">
    <name type="scientific">Racocetra persica</name>
    <dbReference type="NCBI Taxonomy" id="160502"/>
    <lineage>
        <taxon>Eukaryota</taxon>
        <taxon>Fungi</taxon>
        <taxon>Fungi incertae sedis</taxon>
        <taxon>Mucoromycota</taxon>
        <taxon>Glomeromycotina</taxon>
        <taxon>Glomeromycetes</taxon>
        <taxon>Diversisporales</taxon>
        <taxon>Gigasporaceae</taxon>
        <taxon>Racocetra</taxon>
    </lineage>
</organism>
<keyword evidence="2" id="KW-1185">Reference proteome</keyword>
<dbReference type="Proteomes" id="UP000789920">
    <property type="component" value="Unassembled WGS sequence"/>
</dbReference>
<evidence type="ECO:0000313" key="1">
    <source>
        <dbReference type="EMBL" id="CAG8523144.1"/>
    </source>
</evidence>
<accession>A0ACA9LDV6</accession>
<sequence>MSFYNKDNTKVSTHGMFDQHNSNNNMVQTSRYIRILEANLAKDSNQDSMKDSQQLIKIMLTNDE</sequence>